<accession>A0AC59YG00</accession>
<name>A0AC59YG00_RANTA</name>
<sequence length="107" mass="12094">MIPIWPLQEASKSSASAEGKIVNLAKDFLPVCLTLSTESEYVFPTVSNNLSSHLRKQNWTAQSAPLHRNNMRMDKEDGIGSATKCHTEKNSMLYKMCHQFLIQIKIN</sequence>
<proteinExistence type="predicted"/>
<dbReference type="EMBL" id="OX596099">
    <property type="protein sequence ID" value="CAM9668962.1"/>
    <property type="molecule type" value="Genomic_DNA"/>
</dbReference>
<evidence type="ECO:0000313" key="2">
    <source>
        <dbReference type="Proteomes" id="UP001162501"/>
    </source>
</evidence>
<protein>
    <submittedName>
        <fullName evidence="1">Uncharacterized protein</fullName>
    </submittedName>
</protein>
<dbReference type="Proteomes" id="UP001162501">
    <property type="component" value="Chromosome 15"/>
</dbReference>
<gene>
    <name evidence="1" type="ORF">MRATA1EN22A_LOCUS5761</name>
</gene>
<evidence type="ECO:0000313" key="1">
    <source>
        <dbReference type="EMBL" id="CAM9668962.1"/>
    </source>
</evidence>
<organism evidence="1 2">
    <name type="scientific">Rangifer tarandus platyrhynchus</name>
    <name type="common">Svalbard reindeer</name>
    <dbReference type="NCBI Taxonomy" id="3082113"/>
    <lineage>
        <taxon>Eukaryota</taxon>
        <taxon>Metazoa</taxon>
        <taxon>Chordata</taxon>
        <taxon>Craniata</taxon>
        <taxon>Vertebrata</taxon>
        <taxon>Euteleostomi</taxon>
        <taxon>Mammalia</taxon>
        <taxon>Eutheria</taxon>
        <taxon>Laurasiatheria</taxon>
        <taxon>Artiodactyla</taxon>
        <taxon>Ruminantia</taxon>
        <taxon>Pecora</taxon>
        <taxon>Cervidae</taxon>
        <taxon>Odocoileinae</taxon>
        <taxon>Rangifer</taxon>
    </lineage>
</organism>
<reference evidence="1" key="2">
    <citation type="submission" date="2025-03" db="EMBL/GenBank/DDBJ databases">
        <authorList>
            <consortium name="ELIXIR-Norway"/>
            <consortium name="Elixir Norway"/>
        </authorList>
    </citation>
    <scope>NUCLEOTIDE SEQUENCE</scope>
</reference>
<reference evidence="1" key="1">
    <citation type="submission" date="2023-05" db="EMBL/GenBank/DDBJ databases">
        <authorList>
            <consortium name="ELIXIR-Norway"/>
        </authorList>
    </citation>
    <scope>NUCLEOTIDE SEQUENCE</scope>
</reference>